<dbReference type="AlphaFoldDB" id="A0A163J4N3"/>
<dbReference type="Proteomes" id="UP000078561">
    <property type="component" value="Unassembled WGS sequence"/>
</dbReference>
<reference evidence="1" key="1">
    <citation type="submission" date="2016-04" db="EMBL/GenBank/DDBJ databases">
        <authorList>
            <person name="Evans L.H."/>
            <person name="Alamgir A."/>
            <person name="Owens N."/>
            <person name="Weber N.D."/>
            <person name="Virtaneva K."/>
            <person name="Barbian K."/>
            <person name="Babar A."/>
            <person name="Rosenke K."/>
        </authorList>
    </citation>
    <scope>NUCLEOTIDE SEQUENCE [LARGE SCALE GENOMIC DNA]</scope>
    <source>
        <strain evidence="1">CBS 101.48</strain>
    </source>
</reference>
<dbReference type="OMA" id="DRHPAFE"/>
<name>A0A163J4N3_ABSGL</name>
<evidence type="ECO:0000313" key="2">
    <source>
        <dbReference type="Proteomes" id="UP000078561"/>
    </source>
</evidence>
<organism evidence="1">
    <name type="scientific">Absidia glauca</name>
    <name type="common">Pin mould</name>
    <dbReference type="NCBI Taxonomy" id="4829"/>
    <lineage>
        <taxon>Eukaryota</taxon>
        <taxon>Fungi</taxon>
        <taxon>Fungi incertae sedis</taxon>
        <taxon>Mucoromycota</taxon>
        <taxon>Mucoromycotina</taxon>
        <taxon>Mucoromycetes</taxon>
        <taxon>Mucorales</taxon>
        <taxon>Cunninghamellaceae</taxon>
        <taxon>Absidia</taxon>
    </lineage>
</organism>
<accession>A0A163J4N3</accession>
<sequence length="298" mass="34154">MEVDEPITHVPEKETAAMPSVDIMETTAQATRLAQEKLQESVQELTQLMIANAKGKVPMKAFKDNEAKQNLWKTTLLNLNGLGPMLKKEIKVPTNLPVLQLVSDKEINDRHPAFEMIDNFLEMFTIIMHQHHLDLNQHWETCIISSLQHSTTKCSWFKENLMAKGLSWQQAQETIKHQFGGAQTQSYYLEKLNSMESDRHENPVHFVERFSTCLHRAQVEDSVAYGSMLIRGLTKHHRSLVKQIKATHAATDPTYNLSINVAYVARVVPLLYIEDFDNDRNNRATRRATRFNNGSDTN</sequence>
<protein>
    <recommendedName>
        <fullName evidence="3">Retrotransposon gag domain-containing protein</fullName>
    </recommendedName>
</protein>
<keyword evidence="2" id="KW-1185">Reference proteome</keyword>
<gene>
    <name evidence="1" type="primary">ABSGL_02615.1 scaffold 3675</name>
</gene>
<feature type="non-terminal residue" evidence="1">
    <location>
        <position position="298"/>
    </location>
</feature>
<proteinExistence type="predicted"/>
<evidence type="ECO:0008006" key="3">
    <source>
        <dbReference type="Google" id="ProtNLM"/>
    </source>
</evidence>
<dbReference type="EMBL" id="LT551598">
    <property type="protein sequence ID" value="SAL97144.1"/>
    <property type="molecule type" value="Genomic_DNA"/>
</dbReference>
<evidence type="ECO:0000313" key="1">
    <source>
        <dbReference type="EMBL" id="SAL97144.1"/>
    </source>
</evidence>
<dbReference type="InParanoid" id="A0A163J4N3"/>
<dbReference type="OrthoDB" id="2289254at2759"/>